<feature type="binding site" evidence="10">
    <location>
        <position position="548"/>
    </location>
    <ligand>
        <name>Mn(2+)</name>
        <dbReference type="ChEBI" id="CHEBI:29035"/>
    </ligand>
</feature>
<evidence type="ECO:0000259" key="11">
    <source>
        <dbReference type="PROSITE" id="PS50878"/>
    </source>
</evidence>
<dbReference type="Pfam" id="PF01867">
    <property type="entry name" value="Cas_Cas1"/>
    <property type="match status" value="1"/>
</dbReference>
<evidence type="ECO:0000256" key="2">
    <source>
        <dbReference type="ARBA" id="ARBA00022723"/>
    </source>
</evidence>
<dbReference type="Gene3D" id="1.20.120.920">
    <property type="entry name" value="CRISPR-associated endonuclease Cas1, C-terminal domain"/>
    <property type="match status" value="1"/>
</dbReference>
<evidence type="ECO:0000256" key="8">
    <source>
        <dbReference type="ARBA" id="ARBA00023125"/>
    </source>
</evidence>
<feature type="binding site" evidence="10">
    <location>
        <position position="467"/>
    </location>
    <ligand>
        <name>Mn(2+)</name>
        <dbReference type="ChEBI" id="CHEBI:29035"/>
    </ligand>
</feature>
<dbReference type="SUPFAM" id="SSF56672">
    <property type="entry name" value="DNA/RNA polymerases"/>
    <property type="match status" value="1"/>
</dbReference>
<accession>A0A6I4RB41</accession>
<gene>
    <name evidence="10 13" type="primary">cas1</name>
    <name evidence="12" type="ORF">GGG87_06170</name>
    <name evidence="13" type="ORF">GGH11_06855</name>
</gene>
<keyword evidence="14" id="KW-1185">Reference proteome</keyword>
<keyword evidence="8 10" id="KW-0238">DNA-binding</keyword>
<comment type="function">
    <text evidence="10">CRISPR (clustered regularly interspaced short palindromic repeat), is an adaptive immune system that provides protection against mobile genetic elements (viruses, transposable elements and conjugative plasmids). CRISPR clusters contain spacers, sequences complementary to antecedent mobile elements, and target invading nucleic acids. CRISPR clusters are transcribed and processed into CRISPR RNA (crRNA). Acts as a dsDNA endonuclease. Involved in the integration of spacer DNA into the CRISPR cassette.</text>
</comment>
<evidence type="ECO:0000256" key="6">
    <source>
        <dbReference type="ARBA" id="ARBA00022842"/>
    </source>
</evidence>
<evidence type="ECO:0000256" key="1">
    <source>
        <dbReference type="ARBA" id="ARBA00022722"/>
    </source>
</evidence>
<dbReference type="AlphaFoldDB" id="A0A6I4RB41"/>
<dbReference type="PANTHER" id="PTHR43219:SF1">
    <property type="entry name" value="CRISPR-ASSOCIATED ENDONUCLEASE CAS1"/>
    <property type="match status" value="1"/>
</dbReference>
<dbReference type="InterPro" id="IPR019858">
    <property type="entry name" value="CRISPR-assoc_Cas1_HMARI/TNEAP"/>
</dbReference>
<dbReference type="InterPro" id="IPR042206">
    <property type="entry name" value="CRISPR-assoc_Cas1_C"/>
</dbReference>
<evidence type="ECO:0000256" key="5">
    <source>
        <dbReference type="ARBA" id="ARBA00022801"/>
    </source>
</evidence>
<dbReference type="CDD" id="cd01651">
    <property type="entry name" value="RT_G2_intron"/>
    <property type="match status" value="1"/>
</dbReference>
<dbReference type="InterPro" id="IPR042211">
    <property type="entry name" value="CRISPR-assoc_Cas1_N"/>
</dbReference>
<keyword evidence="5 10" id="KW-0378">Hydrolase</keyword>
<comment type="similarity">
    <text evidence="10">Belongs to the CRISPR-associated endonuclease Cas1 family.</text>
</comment>
<reference evidence="12 14" key="2">
    <citation type="submission" date="2019-11" db="EMBL/GenBank/DDBJ databases">
        <title>Streptococcis sp. isolated from the respiratory tract of Marmot.</title>
        <authorList>
            <person name="Zhang G."/>
        </authorList>
    </citation>
    <scope>NUCLEOTIDE SEQUENCE [LARGE SCALE GENOMIC DNA]</scope>
    <source>
        <strain evidence="14">zg-86</strain>
        <strain evidence="12">Zg-86</strain>
    </source>
</reference>
<dbReference type="GO" id="GO:0016787">
    <property type="term" value="F:hydrolase activity"/>
    <property type="evidence" value="ECO:0007669"/>
    <property type="project" value="UniProtKB-KW"/>
</dbReference>
<reference evidence="13 15" key="1">
    <citation type="submission" date="2019-10" db="EMBL/GenBank/DDBJ databases">
        <title>Streptococcis sp, isolated from the respiratory tract of Marmot.</title>
        <authorList>
            <person name="Zhang G."/>
        </authorList>
    </citation>
    <scope>NUCLEOTIDE SEQUENCE [LARGE SCALE GENOMIC DNA]</scope>
    <source>
        <strain evidence="13">Zg-70</strain>
        <strain evidence="15">zg-70</strain>
    </source>
</reference>
<keyword evidence="9 10" id="KW-0464">Manganese</keyword>
<dbReference type="Pfam" id="PF00078">
    <property type="entry name" value="RVT_1"/>
    <property type="match status" value="1"/>
</dbReference>
<evidence type="ECO:0000256" key="3">
    <source>
        <dbReference type="ARBA" id="ARBA00022759"/>
    </source>
</evidence>
<comment type="subunit">
    <text evidence="10">Homodimer, forms a heterotetramer with a Cas2 homodimer.</text>
</comment>
<keyword evidence="1 10" id="KW-0540">Nuclease</keyword>
<dbReference type="EMBL" id="WLCG01000008">
    <property type="protein sequence ID" value="MTB64577.1"/>
    <property type="molecule type" value="Genomic_DNA"/>
</dbReference>
<feature type="domain" description="Reverse transcriptase" evidence="11">
    <location>
        <begin position="52"/>
        <end position="278"/>
    </location>
</feature>
<evidence type="ECO:0000313" key="13">
    <source>
        <dbReference type="EMBL" id="MWV56689.1"/>
    </source>
</evidence>
<evidence type="ECO:0000313" key="15">
    <source>
        <dbReference type="Proteomes" id="UP000435423"/>
    </source>
</evidence>
<dbReference type="GO" id="GO:0046872">
    <property type="term" value="F:metal ion binding"/>
    <property type="evidence" value="ECO:0007669"/>
    <property type="project" value="UniProtKB-UniRule"/>
</dbReference>
<organism evidence="13 15">
    <name type="scientific">Streptococcus zhangguiae</name>
    <dbReference type="NCBI Taxonomy" id="2664091"/>
    <lineage>
        <taxon>Bacteria</taxon>
        <taxon>Bacillati</taxon>
        <taxon>Bacillota</taxon>
        <taxon>Bacilli</taxon>
        <taxon>Lactobacillales</taxon>
        <taxon>Streptococcaceae</taxon>
        <taxon>Streptococcus</taxon>
    </lineage>
</organism>
<sequence>MEKKMFCLEELLSNKNQKEALRYIETKKDSLGSDGLLLSELKEFWSLNSSAILSQIKNGSYVPTIVKQCQLLKTSGGYRTISLFGNLDRFLLRMLAQKLERYMNPLFLANSFAFQAEKGVLAAIQQAKNYLIQGNSIVIEIDLYHYFDTIPLDRLNQQLEAYFSDQRVREFIQAYLFCSIESEGRVFTQFKGLIQGSAISPILSNLYLHPVDCYLESRGFNWLRYADNLYIYVASKEEALPIYQEIRQLLVDEFQLVINEKKSGIFSAFNRRVLGYEFYLKNNIVECQKHHYTRFIYSSRWHPSQLQFANRQYYIIENGILNKKDYSLLFENEEHKHHLPIEVVEQINIYSEVVISPQTLHLLYDKKIPLVLHNQFGDIQSYFIPESMRSSAPILLAQSQLYLSEEKRVTVAKQFELAHLHNMRANCRYYLKKFRSNGILRNLEQELTNGMNAVRTTKSVDDLMLLEARAKQQYYQLYNEVLNQEQFCFTKRTKRPPRDALNALISFCNTVLYSQVLRLIWKSRLDPKIAVLHASNNRPYSLHLDFADYFKPIIVDRVILSLINRHQIHMPQHFEYKEDGAVWLNSAGKRIVLEALESKFHTRLVLKHTTYTYHQLIQRDVQLFKKFILGDRDVKRFTPFKYY</sequence>
<dbReference type="InterPro" id="IPR043502">
    <property type="entry name" value="DNA/RNA_pol_sf"/>
</dbReference>
<name>A0A6I4RB41_9STRE</name>
<dbReference type="PANTHER" id="PTHR43219">
    <property type="entry name" value="CRISPR-ASSOCIATED ENDONUCLEASE CAS1"/>
    <property type="match status" value="1"/>
</dbReference>
<comment type="cofactor">
    <cofactor evidence="10">
        <name>Mg(2+)</name>
        <dbReference type="ChEBI" id="CHEBI:18420"/>
    </cofactor>
    <cofactor evidence="10">
        <name>Mn(2+)</name>
        <dbReference type="ChEBI" id="CHEBI:29035"/>
    </cofactor>
</comment>
<keyword evidence="3 10" id="KW-0255">Endonuclease</keyword>
<evidence type="ECO:0000256" key="10">
    <source>
        <dbReference type="HAMAP-Rule" id="MF_01470"/>
    </source>
</evidence>
<feature type="binding site" evidence="10">
    <location>
        <position position="533"/>
    </location>
    <ligand>
        <name>Mn(2+)</name>
        <dbReference type="ChEBI" id="CHEBI:29035"/>
    </ligand>
</feature>
<evidence type="ECO:0000256" key="7">
    <source>
        <dbReference type="ARBA" id="ARBA00023118"/>
    </source>
</evidence>
<keyword evidence="2 10" id="KW-0479">Metal-binding</keyword>
<dbReference type="InterPro" id="IPR002729">
    <property type="entry name" value="CRISPR-assoc_Cas1"/>
</dbReference>
<dbReference type="PROSITE" id="PS50878">
    <property type="entry name" value="RT_POL"/>
    <property type="match status" value="1"/>
</dbReference>
<dbReference type="GO" id="GO:0051607">
    <property type="term" value="P:defense response to virus"/>
    <property type="evidence" value="ECO:0007669"/>
    <property type="project" value="UniProtKB-UniRule"/>
</dbReference>
<proteinExistence type="inferred from homology"/>
<dbReference type="InterPro" id="IPR000477">
    <property type="entry name" value="RT_dom"/>
</dbReference>
<dbReference type="CDD" id="cd09634">
    <property type="entry name" value="Cas1_I-II-III"/>
    <property type="match status" value="1"/>
</dbReference>
<dbReference type="HAMAP" id="MF_01470">
    <property type="entry name" value="Cas1"/>
    <property type="match status" value="1"/>
</dbReference>
<evidence type="ECO:0000313" key="12">
    <source>
        <dbReference type="EMBL" id="MTB64577.1"/>
    </source>
</evidence>
<protein>
    <recommendedName>
        <fullName evidence="10">CRISPR-associated endonuclease Cas1</fullName>
        <ecNumber evidence="10">3.1.-.-</ecNumber>
    </recommendedName>
</protein>
<comment type="caution">
    <text evidence="13">The sequence shown here is derived from an EMBL/GenBank/DDBJ whole genome shotgun (WGS) entry which is preliminary data.</text>
</comment>
<dbReference type="Proteomes" id="UP000435060">
    <property type="component" value="Unassembled WGS sequence"/>
</dbReference>
<keyword evidence="6 10" id="KW-0460">Magnesium</keyword>
<dbReference type="Proteomes" id="UP000435423">
    <property type="component" value="Unassembled WGS sequence"/>
</dbReference>
<dbReference type="Gene3D" id="3.100.10.20">
    <property type="entry name" value="CRISPR-associated endonuclease Cas1, N-terminal domain"/>
    <property type="match status" value="1"/>
</dbReference>
<dbReference type="GO" id="GO:0003677">
    <property type="term" value="F:DNA binding"/>
    <property type="evidence" value="ECO:0007669"/>
    <property type="project" value="UniProtKB-KW"/>
</dbReference>
<keyword evidence="7 10" id="KW-0051">Antiviral defense</keyword>
<evidence type="ECO:0000256" key="9">
    <source>
        <dbReference type="ARBA" id="ARBA00023211"/>
    </source>
</evidence>
<keyword evidence="4" id="KW-0227">DNA damage</keyword>
<dbReference type="GO" id="GO:0043571">
    <property type="term" value="P:maintenance of CRISPR repeat elements"/>
    <property type="evidence" value="ECO:0007669"/>
    <property type="project" value="UniProtKB-UniRule"/>
</dbReference>
<dbReference type="GO" id="GO:0004520">
    <property type="term" value="F:DNA endonuclease activity"/>
    <property type="evidence" value="ECO:0007669"/>
    <property type="project" value="InterPro"/>
</dbReference>
<dbReference type="EMBL" id="WUBJ01000007">
    <property type="protein sequence ID" value="MWV56689.1"/>
    <property type="molecule type" value="Genomic_DNA"/>
</dbReference>
<dbReference type="NCBIfam" id="TIGR00287">
    <property type="entry name" value="cas1"/>
    <property type="match status" value="1"/>
</dbReference>
<evidence type="ECO:0000313" key="14">
    <source>
        <dbReference type="Proteomes" id="UP000435060"/>
    </source>
</evidence>
<dbReference type="GO" id="GO:0006974">
    <property type="term" value="P:DNA damage response"/>
    <property type="evidence" value="ECO:0007669"/>
    <property type="project" value="UniProtKB-KW"/>
</dbReference>
<dbReference type="EC" id="3.1.-.-" evidence="10"/>
<evidence type="ECO:0000256" key="4">
    <source>
        <dbReference type="ARBA" id="ARBA00022763"/>
    </source>
</evidence>